<accession>A0AAV7LN66</accession>
<protein>
    <submittedName>
        <fullName evidence="2">Uncharacterized protein</fullName>
    </submittedName>
</protein>
<comment type="caution">
    <text evidence="2">The sequence shown here is derived from an EMBL/GenBank/DDBJ whole genome shotgun (WGS) entry which is preliminary data.</text>
</comment>
<dbReference type="AlphaFoldDB" id="A0AAV7LN66"/>
<gene>
    <name evidence="2" type="ORF">NDU88_006140</name>
</gene>
<keyword evidence="3" id="KW-1185">Reference proteome</keyword>
<feature type="region of interest" description="Disordered" evidence="1">
    <location>
        <begin position="1"/>
        <end position="29"/>
    </location>
</feature>
<evidence type="ECO:0000313" key="3">
    <source>
        <dbReference type="Proteomes" id="UP001066276"/>
    </source>
</evidence>
<evidence type="ECO:0000313" key="2">
    <source>
        <dbReference type="EMBL" id="KAJ1093031.1"/>
    </source>
</evidence>
<reference evidence="2" key="1">
    <citation type="journal article" date="2022" name="bioRxiv">
        <title>Sequencing and chromosome-scale assembly of the giantPleurodeles waltlgenome.</title>
        <authorList>
            <person name="Brown T."/>
            <person name="Elewa A."/>
            <person name="Iarovenko S."/>
            <person name="Subramanian E."/>
            <person name="Araus A.J."/>
            <person name="Petzold A."/>
            <person name="Susuki M."/>
            <person name="Suzuki K.-i.T."/>
            <person name="Hayashi T."/>
            <person name="Toyoda A."/>
            <person name="Oliveira C."/>
            <person name="Osipova E."/>
            <person name="Leigh N.D."/>
            <person name="Simon A."/>
            <person name="Yun M.H."/>
        </authorList>
    </citation>
    <scope>NUCLEOTIDE SEQUENCE</scope>
    <source>
        <strain evidence="2">20211129_DDA</strain>
        <tissue evidence="2">Liver</tissue>
    </source>
</reference>
<dbReference type="EMBL" id="JANPWB010000015">
    <property type="protein sequence ID" value="KAJ1093031.1"/>
    <property type="molecule type" value="Genomic_DNA"/>
</dbReference>
<name>A0AAV7LN66_PLEWA</name>
<evidence type="ECO:0000256" key="1">
    <source>
        <dbReference type="SAM" id="MobiDB-lite"/>
    </source>
</evidence>
<dbReference type="Proteomes" id="UP001066276">
    <property type="component" value="Chromosome 11"/>
</dbReference>
<proteinExistence type="predicted"/>
<sequence length="116" mass="12373">MVDWGPPSTNEPRRPGSPRTHGAYEGAEGELGRGCLPLSPLHLSRFYTPVGRYWNITLAKVIGSYLLQAHLAMRHHTSHEQDWSPSQGLGLIATGLGGGVSDADGPTGSPAPVRHV</sequence>
<organism evidence="2 3">
    <name type="scientific">Pleurodeles waltl</name>
    <name type="common">Iberian ribbed newt</name>
    <dbReference type="NCBI Taxonomy" id="8319"/>
    <lineage>
        <taxon>Eukaryota</taxon>
        <taxon>Metazoa</taxon>
        <taxon>Chordata</taxon>
        <taxon>Craniata</taxon>
        <taxon>Vertebrata</taxon>
        <taxon>Euteleostomi</taxon>
        <taxon>Amphibia</taxon>
        <taxon>Batrachia</taxon>
        <taxon>Caudata</taxon>
        <taxon>Salamandroidea</taxon>
        <taxon>Salamandridae</taxon>
        <taxon>Pleurodelinae</taxon>
        <taxon>Pleurodeles</taxon>
    </lineage>
</organism>
<feature type="region of interest" description="Disordered" evidence="1">
    <location>
        <begin position="94"/>
        <end position="116"/>
    </location>
</feature>